<evidence type="ECO:0000313" key="3">
    <source>
        <dbReference type="Proteomes" id="UP001195483"/>
    </source>
</evidence>
<reference evidence="2" key="2">
    <citation type="journal article" date="2021" name="Genome Biol. Evol.">
        <title>Developing a high-quality reference genome for a parasitic bivalve with doubly uniparental inheritance (Bivalvia: Unionida).</title>
        <authorList>
            <person name="Smith C.H."/>
        </authorList>
    </citation>
    <scope>NUCLEOTIDE SEQUENCE</scope>
    <source>
        <strain evidence="2">CHS0354</strain>
        <tissue evidence="2">Mantle</tissue>
    </source>
</reference>
<evidence type="ECO:0000256" key="1">
    <source>
        <dbReference type="SAM" id="MobiDB-lite"/>
    </source>
</evidence>
<name>A0AAE0W2J2_9BIVA</name>
<dbReference type="AlphaFoldDB" id="A0AAE0W2J2"/>
<comment type="caution">
    <text evidence="2">The sequence shown here is derived from an EMBL/GenBank/DDBJ whole genome shotgun (WGS) entry which is preliminary data.</text>
</comment>
<dbReference type="EMBL" id="JAEAOA010001034">
    <property type="protein sequence ID" value="KAK3598724.1"/>
    <property type="molecule type" value="Genomic_DNA"/>
</dbReference>
<evidence type="ECO:0000313" key="2">
    <source>
        <dbReference type="EMBL" id="KAK3598724.1"/>
    </source>
</evidence>
<protein>
    <submittedName>
        <fullName evidence="2">Uncharacterized protein</fullName>
    </submittedName>
</protein>
<feature type="region of interest" description="Disordered" evidence="1">
    <location>
        <begin position="1"/>
        <end position="33"/>
    </location>
</feature>
<reference evidence="2" key="1">
    <citation type="journal article" date="2021" name="Genome Biol. Evol.">
        <title>A High-Quality Reference Genome for a Parasitic Bivalve with Doubly Uniparental Inheritance (Bivalvia: Unionida).</title>
        <authorList>
            <person name="Smith C.H."/>
        </authorList>
    </citation>
    <scope>NUCLEOTIDE SEQUENCE</scope>
    <source>
        <strain evidence="2">CHS0354</strain>
    </source>
</reference>
<reference evidence="2" key="3">
    <citation type="submission" date="2023-05" db="EMBL/GenBank/DDBJ databases">
        <authorList>
            <person name="Smith C.H."/>
        </authorList>
    </citation>
    <scope>NUCLEOTIDE SEQUENCE</scope>
    <source>
        <strain evidence="2">CHS0354</strain>
        <tissue evidence="2">Mantle</tissue>
    </source>
</reference>
<proteinExistence type="predicted"/>
<dbReference type="Proteomes" id="UP001195483">
    <property type="component" value="Unassembled WGS sequence"/>
</dbReference>
<organism evidence="2 3">
    <name type="scientific">Potamilus streckersoni</name>
    <dbReference type="NCBI Taxonomy" id="2493646"/>
    <lineage>
        <taxon>Eukaryota</taxon>
        <taxon>Metazoa</taxon>
        <taxon>Spiralia</taxon>
        <taxon>Lophotrochozoa</taxon>
        <taxon>Mollusca</taxon>
        <taxon>Bivalvia</taxon>
        <taxon>Autobranchia</taxon>
        <taxon>Heteroconchia</taxon>
        <taxon>Palaeoheterodonta</taxon>
        <taxon>Unionida</taxon>
        <taxon>Unionoidea</taxon>
        <taxon>Unionidae</taxon>
        <taxon>Ambleminae</taxon>
        <taxon>Lampsilini</taxon>
        <taxon>Potamilus</taxon>
    </lineage>
</organism>
<gene>
    <name evidence="2" type="ORF">CHS0354_016830</name>
</gene>
<keyword evidence="3" id="KW-1185">Reference proteome</keyword>
<sequence>MAAKEPNQGHKRNAQERMTPKNKKRREQLESHFPQNRVLFYGFDEPNAHEAWNNTRKELKQTCGTFLKLIIIKNK</sequence>
<accession>A0AAE0W2J2</accession>